<keyword evidence="2" id="KW-1185">Reference proteome</keyword>
<organism evidence="1 2">
    <name type="scientific">Actomonas aquatica</name>
    <dbReference type="NCBI Taxonomy" id="2866162"/>
    <lineage>
        <taxon>Bacteria</taxon>
        <taxon>Pseudomonadati</taxon>
        <taxon>Verrucomicrobiota</taxon>
        <taxon>Opitutia</taxon>
        <taxon>Opitutales</taxon>
        <taxon>Opitutaceae</taxon>
        <taxon>Actomonas</taxon>
    </lineage>
</organism>
<reference evidence="1 2" key="1">
    <citation type="submission" date="2021-08" db="EMBL/GenBank/DDBJ databases">
        <authorList>
            <person name="Zhang D."/>
            <person name="Zhang A."/>
            <person name="Wang L."/>
        </authorList>
    </citation>
    <scope>NUCLEOTIDE SEQUENCE [LARGE SCALE GENOMIC DNA]</scope>
    <source>
        <strain evidence="1 2">WL0086</strain>
    </source>
</reference>
<dbReference type="EMBL" id="CP139781">
    <property type="protein sequence ID" value="WRQ88817.1"/>
    <property type="molecule type" value="Genomic_DNA"/>
</dbReference>
<evidence type="ECO:0000313" key="1">
    <source>
        <dbReference type="EMBL" id="WRQ88817.1"/>
    </source>
</evidence>
<sequence length="135" mass="15714">MQDLDFSEVVTLICKEDNRFQKQAYNFVRQGLDFTVKELKKSDSRRAGRSLHVTGVELLMGLRAYALDQYGPMARTVLNEWGIKKCTHFGDIVFNLIEYNVFSKTEKDRREDFSEVYTFDEAFDEPFLPKKPLGA</sequence>
<proteinExistence type="predicted"/>
<dbReference type="NCBIfam" id="TIGR04138">
    <property type="entry name" value="Plancto_Ver_chp"/>
    <property type="match status" value="1"/>
</dbReference>
<reference evidence="1 2" key="2">
    <citation type="submission" date="2023-12" db="EMBL/GenBank/DDBJ databases">
        <title>Description of an unclassified Opitutus bacterium of Verrucomicrobiota.</title>
        <authorList>
            <person name="Zhang D.-F."/>
        </authorList>
    </citation>
    <scope>NUCLEOTIDE SEQUENCE [LARGE SCALE GENOMIC DNA]</scope>
    <source>
        <strain evidence="1 2">WL0086</strain>
    </source>
</reference>
<dbReference type="RefSeq" id="WP_221031913.1">
    <property type="nucleotide sequence ID" value="NZ_CP139781.1"/>
</dbReference>
<name>A0ABZ1CBL7_9BACT</name>
<evidence type="ECO:0000313" key="2">
    <source>
        <dbReference type="Proteomes" id="UP000738431"/>
    </source>
</evidence>
<accession>A0ABZ1CBL7</accession>
<dbReference type="Proteomes" id="UP000738431">
    <property type="component" value="Chromosome"/>
</dbReference>
<gene>
    <name evidence="1" type="ORF">K1X11_005330</name>
</gene>
<dbReference type="InterPro" id="IPR026406">
    <property type="entry name" value="Ver/Plancto_CHP"/>
</dbReference>
<protein>
    <submittedName>
        <fullName evidence="1">Minf_1886 family protein</fullName>
    </submittedName>
</protein>